<comment type="caution">
    <text evidence="1">The sequence shown here is derived from an EMBL/GenBank/DDBJ whole genome shotgun (WGS) entry which is preliminary data.</text>
</comment>
<organism evidence="1 2">
    <name type="scientific">Galemys pyrenaicus</name>
    <name type="common">Iberian desman</name>
    <name type="synonym">Pyrenean desman</name>
    <dbReference type="NCBI Taxonomy" id="202257"/>
    <lineage>
        <taxon>Eukaryota</taxon>
        <taxon>Metazoa</taxon>
        <taxon>Chordata</taxon>
        <taxon>Craniata</taxon>
        <taxon>Vertebrata</taxon>
        <taxon>Euteleostomi</taxon>
        <taxon>Mammalia</taxon>
        <taxon>Eutheria</taxon>
        <taxon>Laurasiatheria</taxon>
        <taxon>Eulipotyphla</taxon>
        <taxon>Talpidae</taxon>
        <taxon>Galemys</taxon>
    </lineage>
</organism>
<dbReference type="AlphaFoldDB" id="A0A8J5ZFK6"/>
<protein>
    <submittedName>
        <fullName evidence="1">E3 ubiquitin-protein ligase Hakai</fullName>
    </submittedName>
</protein>
<feature type="non-terminal residue" evidence="1">
    <location>
        <position position="346"/>
    </location>
</feature>
<dbReference type="InterPro" id="IPR013083">
    <property type="entry name" value="Znf_RING/FYVE/PHD"/>
</dbReference>
<dbReference type="OrthoDB" id="547746at2759"/>
<evidence type="ECO:0000313" key="1">
    <source>
        <dbReference type="EMBL" id="KAG8505436.1"/>
    </source>
</evidence>
<gene>
    <name evidence="1" type="ORF">J0S82_002578</name>
</gene>
<reference evidence="1" key="1">
    <citation type="journal article" date="2021" name="Evol. Appl.">
        <title>The genome of the Pyrenean desman and the effects of bottlenecks and inbreeding on the genomic landscape of an endangered species.</title>
        <authorList>
            <person name="Escoda L."/>
            <person name="Castresana J."/>
        </authorList>
    </citation>
    <scope>NUCLEOTIDE SEQUENCE</scope>
    <source>
        <strain evidence="1">IBE-C5619</strain>
    </source>
</reference>
<keyword evidence="2" id="KW-1185">Reference proteome</keyword>
<dbReference type="Gene3D" id="3.30.40.10">
    <property type="entry name" value="Zinc/RING finger domain, C3HC4 (zinc finger)"/>
    <property type="match status" value="1"/>
</dbReference>
<evidence type="ECO:0000313" key="2">
    <source>
        <dbReference type="Proteomes" id="UP000700334"/>
    </source>
</evidence>
<dbReference type="Proteomes" id="UP000700334">
    <property type="component" value="Unassembled WGS sequence"/>
</dbReference>
<sequence>MSSAPVSVKAYYDRLLLEPAPEVIKFCADVYGDLIKLQVTSSFGSLGDLDVQNQIPKKLISTQGNKVKTAPQTLSVTNDTCNGSTQFPACLFWDFEINTLVENDDVPVHFCNKCGMPIKICTRIFLCKHLKMFAPLLSHEQLINIPNDFAIPLDNHRINQILSKISRAPPPSQLVSRKPFVFQQENTAIQYCPCSDNSNSGARQLQLLPQQLVTIILDIRWVFPPLALPLSLFNPTWADVSLVIQLPNAEAPTSLFYFSVLVMVFVWQRCSGVAGGGTAAAEAGKGQGFESSDSAALQRRLVAVGCRHTAPCRDLRDCRGASTGIGLQAGHGSSELPRGSEKSALQ</sequence>
<accession>A0A8J5ZFK6</accession>
<proteinExistence type="predicted"/>
<dbReference type="EMBL" id="JAGFMF010012260">
    <property type="protein sequence ID" value="KAG8505436.1"/>
    <property type="molecule type" value="Genomic_DNA"/>
</dbReference>
<name>A0A8J5ZFK6_GALPY</name>